<reference evidence="4 5" key="1">
    <citation type="submission" date="2023-10" db="EMBL/GenBank/DDBJ databases">
        <title>Draft Genome Sequence of Candida saopaulonensis from a very Premature Infant with Sepsis.</title>
        <authorList>
            <person name="Ning Y."/>
            <person name="Dai R."/>
            <person name="Xiao M."/>
            <person name="Xu Y."/>
            <person name="Yan Q."/>
            <person name="Zhang L."/>
        </authorList>
    </citation>
    <scope>NUCLEOTIDE SEQUENCE [LARGE SCALE GENOMIC DNA]</scope>
    <source>
        <strain evidence="4 5">19XY460</strain>
    </source>
</reference>
<feature type="compositionally biased region" description="Polar residues" evidence="2">
    <location>
        <begin position="64"/>
        <end position="85"/>
    </location>
</feature>
<keyword evidence="5" id="KW-1185">Reference proteome</keyword>
<protein>
    <recommendedName>
        <fullName evidence="3">Hap4 transcription factor heteromerisation domain-containing protein</fullName>
    </recommendedName>
</protein>
<proteinExistence type="predicted"/>
<gene>
    <name evidence="4" type="ORF">PUMCH_004318</name>
</gene>
<feature type="domain" description="Hap4 transcription factor heteromerisation" evidence="3">
    <location>
        <begin position="17"/>
        <end position="32"/>
    </location>
</feature>
<dbReference type="Pfam" id="PF10297">
    <property type="entry name" value="Hap4_Hap_bind"/>
    <property type="match status" value="1"/>
</dbReference>
<dbReference type="EMBL" id="CP138898">
    <property type="protein sequence ID" value="WPK26949.1"/>
    <property type="molecule type" value="Genomic_DNA"/>
</dbReference>
<keyword evidence="1" id="KW-0539">Nucleus</keyword>
<dbReference type="GeneID" id="88175379"/>
<evidence type="ECO:0000313" key="5">
    <source>
        <dbReference type="Proteomes" id="UP001338582"/>
    </source>
</evidence>
<dbReference type="KEGG" id="asau:88175379"/>
<feature type="compositionally biased region" description="Low complexity" evidence="2">
    <location>
        <begin position="44"/>
        <end position="61"/>
    </location>
</feature>
<evidence type="ECO:0000256" key="2">
    <source>
        <dbReference type="SAM" id="MobiDB-lite"/>
    </source>
</evidence>
<dbReference type="GO" id="GO:0005634">
    <property type="term" value="C:nucleus"/>
    <property type="evidence" value="ECO:0007669"/>
    <property type="project" value="InterPro"/>
</dbReference>
<dbReference type="Proteomes" id="UP001338582">
    <property type="component" value="Chromosome 5"/>
</dbReference>
<dbReference type="AlphaFoldDB" id="A0AAX4HEU0"/>
<organism evidence="4 5">
    <name type="scientific">Australozyma saopauloensis</name>
    <dbReference type="NCBI Taxonomy" id="291208"/>
    <lineage>
        <taxon>Eukaryota</taxon>
        <taxon>Fungi</taxon>
        <taxon>Dikarya</taxon>
        <taxon>Ascomycota</taxon>
        <taxon>Saccharomycotina</taxon>
        <taxon>Pichiomycetes</taxon>
        <taxon>Metschnikowiaceae</taxon>
        <taxon>Australozyma</taxon>
    </lineage>
</organism>
<evidence type="ECO:0000256" key="1">
    <source>
        <dbReference type="ARBA" id="ARBA00023242"/>
    </source>
</evidence>
<name>A0AAX4HEU0_9ASCO</name>
<feature type="compositionally biased region" description="Polar residues" evidence="2">
    <location>
        <begin position="1"/>
        <end position="20"/>
    </location>
</feature>
<evidence type="ECO:0000259" key="3">
    <source>
        <dbReference type="Pfam" id="PF10297"/>
    </source>
</evidence>
<sequence length="356" mass="39186">MSCTSDRPSQPILTITTSKNWVLPPRPKNTRKAKAAQEKRKSKPATTAATATPDSTTAPATRCVKQSSAAVTHASTPTSKSTYGATNGLDRGSRPPQPSHPSTLGPAAASSSTALNLESPEDLVMEMRAIELENYHLKTKLLLLIHDYKTLKCQVVLQPPITDLYDSASTARKRMFGEMGDPMSDLIMDLNGLSHASPAPASLVSPVEPEVPSSSIENELFNFVNLDESALNEYEEDGVDDELDEDSDSVCLSRMTSPASESDEHLLMTTLTRSTTVSTTNSTSDKKLGDTFKLYDLPSYLEDDYAFLFENMSQFGKKMSIIEEDHYNQVTDFLEEKLLSNDVKYYVEKSHALRQQ</sequence>
<dbReference type="RefSeq" id="XP_062879328.1">
    <property type="nucleotide sequence ID" value="XM_063023258.1"/>
</dbReference>
<feature type="region of interest" description="Disordered" evidence="2">
    <location>
        <begin position="1"/>
        <end position="115"/>
    </location>
</feature>
<evidence type="ECO:0000313" key="4">
    <source>
        <dbReference type="EMBL" id="WPK26949.1"/>
    </source>
</evidence>
<dbReference type="InterPro" id="IPR018287">
    <property type="entry name" value="Hap4_TF_heteromerisation"/>
</dbReference>
<dbReference type="GO" id="GO:0006355">
    <property type="term" value="P:regulation of DNA-templated transcription"/>
    <property type="evidence" value="ECO:0007669"/>
    <property type="project" value="InterPro"/>
</dbReference>
<accession>A0AAX4HEU0</accession>